<dbReference type="eggNOG" id="COG0695">
    <property type="taxonomic scope" value="Bacteria"/>
</dbReference>
<dbReference type="CDD" id="cd00570">
    <property type="entry name" value="GST_N_family"/>
    <property type="match status" value="1"/>
</dbReference>
<dbReference type="HOGENOM" id="CLU_026126_8_1_9"/>
<protein>
    <submittedName>
        <fullName evidence="2">Glutaredoxin</fullName>
    </submittedName>
</protein>
<reference evidence="2 3" key="1">
    <citation type="submission" date="2009-08" db="EMBL/GenBank/DDBJ databases">
        <authorList>
            <person name="Muzny D."/>
            <person name="Qin X."/>
            <person name="Deng J."/>
            <person name="Jiang H."/>
            <person name="Liu Y."/>
            <person name="Qu J."/>
            <person name="Song X.-Z."/>
            <person name="Zhang L."/>
            <person name="Thornton R."/>
            <person name="Coyle M."/>
            <person name="Francisco L."/>
            <person name="Jackson L."/>
            <person name="Javaid M."/>
            <person name="Korchina V."/>
            <person name="Kovar C."/>
            <person name="Mata R."/>
            <person name="Mathew T."/>
            <person name="Ngo R."/>
            <person name="Nguyen L."/>
            <person name="Nguyen N."/>
            <person name="Okwuonu G."/>
            <person name="Ongeri F."/>
            <person name="Pham C."/>
            <person name="Simmons D."/>
            <person name="Wilczek-Boney K."/>
            <person name="Hale W."/>
            <person name="Jakkamsetti A."/>
            <person name="Pham P."/>
            <person name="Ruth R."/>
            <person name="San Lucas F."/>
            <person name="Warren J."/>
            <person name="Zhang J."/>
            <person name="Zhao Z."/>
            <person name="Zhou C."/>
            <person name="Zhu D."/>
            <person name="Lee S."/>
            <person name="Bess C."/>
            <person name="Blankenburg K."/>
            <person name="Forbes L."/>
            <person name="Fu Q."/>
            <person name="Gubbala S."/>
            <person name="Hirani K."/>
            <person name="Jayaseelan J.C."/>
            <person name="Lara F."/>
            <person name="Munidasa M."/>
            <person name="Palculict T."/>
            <person name="Patil S."/>
            <person name="Pu L.-L."/>
            <person name="Saada N."/>
            <person name="Tang L."/>
            <person name="Weissenberger G."/>
            <person name="Zhu Y."/>
            <person name="Hemphill L."/>
            <person name="Shang Y."/>
            <person name="Youmans B."/>
            <person name="Ayvaz T."/>
            <person name="Ross M."/>
            <person name="Santibanez J."/>
            <person name="Aqrawi P."/>
            <person name="Gross S."/>
            <person name="Joshi V."/>
            <person name="Fowler G."/>
            <person name="Nazareth L."/>
            <person name="Reid J."/>
            <person name="Worley K."/>
            <person name="Petrosino J."/>
            <person name="Highlander S."/>
            <person name="Gibbs R."/>
            <person name="Gibbs R."/>
        </authorList>
    </citation>
    <scope>NUCLEOTIDE SEQUENCE [LARGE SCALE GENOMIC DNA]</scope>
    <source>
        <strain evidence="2 3">ATCC 51170</strain>
    </source>
</reference>
<dbReference type="PROSITE" id="PS51354">
    <property type="entry name" value="GLUTAREDOXIN_2"/>
    <property type="match status" value="1"/>
</dbReference>
<dbReference type="EMBL" id="ACXU01000022">
    <property type="protein sequence ID" value="EEU12009.1"/>
    <property type="molecule type" value="Genomic_DNA"/>
</dbReference>
<feature type="domain" description="GST N-terminal" evidence="1">
    <location>
        <begin position="7"/>
        <end position="86"/>
    </location>
</feature>
<dbReference type="AlphaFoldDB" id="C7HWC6"/>
<gene>
    <name evidence="2" type="ORF">HMPREF0078_1577</name>
</gene>
<name>C7HWC6_9FIRM</name>
<evidence type="ECO:0000313" key="2">
    <source>
        <dbReference type="EMBL" id="EEU12009.1"/>
    </source>
</evidence>
<proteinExistence type="predicted"/>
<sequence>MKGSIMSKFDLYFKPECPYCLKVLNFMHENKIVDFTSYNVKDGRSGEENTKELIELGGKDQIPFMVFGDKKMYESDDIIEYLKENY</sequence>
<evidence type="ECO:0000313" key="3">
    <source>
        <dbReference type="Proteomes" id="UP000003821"/>
    </source>
</evidence>
<organism evidence="2 3">
    <name type="scientific">Anaerococcus vaginalis ATCC 51170</name>
    <dbReference type="NCBI Taxonomy" id="655811"/>
    <lineage>
        <taxon>Bacteria</taxon>
        <taxon>Bacillati</taxon>
        <taxon>Bacillota</taxon>
        <taxon>Tissierellia</taxon>
        <taxon>Tissierellales</taxon>
        <taxon>Peptoniphilaceae</taxon>
        <taxon>Anaerococcus</taxon>
    </lineage>
</organism>
<dbReference type="PROSITE" id="PS50404">
    <property type="entry name" value="GST_NTER"/>
    <property type="match status" value="1"/>
</dbReference>
<dbReference type="Pfam" id="PF13417">
    <property type="entry name" value="GST_N_3"/>
    <property type="match status" value="1"/>
</dbReference>
<dbReference type="SUPFAM" id="SSF52833">
    <property type="entry name" value="Thioredoxin-like"/>
    <property type="match status" value="1"/>
</dbReference>
<dbReference type="InterPro" id="IPR004045">
    <property type="entry name" value="Glutathione_S-Trfase_N"/>
</dbReference>
<keyword evidence="3" id="KW-1185">Reference proteome</keyword>
<accession>C7HWC6</accession>
<comment type="caution">
    <text evidence="2">The sequence shown here is derived from an EMBL/GenBank/DDBJ whole genome shotgun (WGS) entry which is preliminary data.</text>
</comment>
<evidence type="ECO:0000259" key="1">
    <source>
        <dbReference type="PROSITE" id="PS50404"/>
    </source>
</evidence>
<dbReference type="Proteomes" id="UP000003821">
    <property type="component" value="Unassembled WGS sequence"/>
</dbReference>
<dbReference type="Gene3D" id="3.40.30.10">
    <property type="entry name" value="Glutaredoxin"/>
    <property type="match status" value="1"/>
</dbReference>
<dbReference type="InterPro" id="IPR036249">
    <property type="entry name" value="Thioredoxin-like_sf"/>
</dbReference>